<accession>A0A9D2VWH0</accession>
<reference evidence="3" key="1">
    <citation type="journal article" date="2021" name="PeerJ">
        <title>Extensive microbial diversity within the chicken gut microbiome revealed by metagenomics and culture.</title>
        <authorList>
            <person name="Gilroy R."/>
            <person name="Ravi A."/>
            <person name="Getino M."/>
            <person name="Pursley I."/>
            <person name="Horton D.L."/>
            <person name="Alikhan N.F."/>
            <person name="Baker D."/>
            <person name="Gharbi K."/>
            <person name="Hall N."/>
            <person name="Watson M."/>
            <person name="Adriaenssens E.M."/>
            <person name="Foster-Nyarko E."/>
            <person name="Jarju S."/>
            <person name="Secka A."/>
            <person name="Antonio M."/>
            <person name="Oren A."/>
            <person name="Chaudhuri R.R."/>
            <person name="La Ragione R."/>
            <person name="Hildebrand F."/>
            <person name="Pallen M.J."/>
        </authorList>
    </citation>
    <scope>NUCLEOTIDE SEQUENCE</scope>
    <source>
        <strain evidence="3">USAMLcec4-12693</strain>
    </source>
</reference>
<dbReference type="InterPro" id="IPR036890">
    <property type="entry name" value="HATPase_C_sf"/>
</dbReference>
<feature type="transmembrane region" description="Helical" evidence="1">
    <location>
        <begin position="65"/>
        <end position="82"/>
    </location>
</feature>
<proteinExistence type="predicted"/>
<organism evidence="3 4">
    <name type="scientific">Merdimonas faecis</name>
    <dbReference type="NCBI Taxonomy" id="1653435"/>
    <lineage>
        <taxon>Bacteria</taxon>
        <taxon>Bacillati</taxon>
        <taxon>Bacillota</taxon>
        <taxon>Clostridia</taxon>
        <taxon>Lachnospirales</taxon>
        <taxon>Lachnospiraceae</taxon>
        <taxon>Merdimonas</taxon>
    </lineage>
</organism>
<sequence length="446" mass="50607">MGAKWGMVIYNCISAAEILLALVCISRVVYLEPGMSGRRNKILFAVAFLVPTLFVQICPGMSKDIFSAFPVCFFAVYMVIVRREKRIRGIFLTVPVLGFLMGIVSVFYAVPYTLTGKYPSEGGWLYAVDALFWIAVLIIYWKRDETVHLLRLDEPYRRLGKWERNFLHAAGVFLFVIGAMLMAVTQTGISGTAARVITGFGSLASVFLEMSVVILVWQGNQKDYYQYMTTIGEHYLQAELRHFRAYQERETRVRKMRHDMKNHLLCLKELAENGKTERIKEYLGELSGALRETEQTVYSGNEIADAIINEKEVLARAGGVRISLEGRLPEEITIKATDLCTIFANALDNALEAVKDLEEKWIDIRIRQQGRMLFITFRNPTEEKEVVSPGSTRKEDPENHGFGILNMTYAAKKYQGSVQCGIETAKGTRVYSTEILLLLPEKEREA</sequence>
<feature type="transmembrane region" description="Helical" evidence="1">
    <location>
        <begin position="6"/>
        <end position="30"/>
    </location>
</feature>
<dbReference type="EMBL" id="DYXE01000019">
    <property type="protein sequence ID" value="HJH48998.1"/>
    <property type="molecule type" value="Genomic_DNA"/>
</dbReference>
<name>A0A9D2VWH0_9FIRM</name>
<dbReference type="RefSeq" id="WP_277271571.1">
    <property type="nucleotide sequence ID" value="NZ_DYXE01000019.1"/>
</dbReference>
<keyword evidence="1" id="KW-1133">Transmembrane helix</keyword>
<feature type="domain" description="Sensor histidine kinase NatK-like C-terminal" evidence="2">
    <location>
        <begin position="335"/>
        <end position="423"/>
    </location>
</feature>
<reference evidence="3" key="2">
    <citation type="submission" date="2021-09" db="EMBL/GenBank/DDBJ databases">
        <authorList>
            <person name="Gilroy R."/>
        </authorList>
    </citation>
    <scope>NUCLEOTIDE SEQUENCE</scope>
    <source>
        <strain evidence="3">USAMLcec4-12693</strain>
    </source>
</reference>
<keyword evidence="1" id="KW-0472">Membrane</keyword>
<dbReference type="Pfam" id="PF14501">
    <property type="entry name" value="HATPase_c_5"/>
    <property type="match status" value="1"/>
</dbReference>
<protein>
    <submittedName>
        <fullName evidence="3">GHKL domain-containing protein</fullName>
    </submittedName>
</protein>
<evidence type="ECO:0000259" key="2">
    <source>
        <dbReference type="Pfam" id="PF14501"/>
    </source>
</evidence>
<dbReference type="PANTHER" id="PTHR40448:SF1">
    <property type="entry name" value="TWO-COMPONENT SENSOR HISTIDINE KINASE"/>
    <property type="match status" value="1"/>
</dbReference>
<dbReference type="GO" id="GO:0042802">
    <property type="term" value="F:identical protein binding"/>
    <property type="evidence" value="ECO:0007669"/>
    <property type="project" value="TreeGrafter"/>
</dbReference>
<dbReference type="Proteomes" id="UP000813420">
    <property type="component" value="Unassembled WGS sequence"/>
</dbReference>
<feature type="transmembrane region" description="Helical" evidence="1">
    <location>
        <begin position="42"/>
        <end position="59"/>
    </location>
</feature>
<evidence type="ECO:0000313" key="4">
    <source>
        <dbReference type="Proteomes" id="UP000813420"/>
    </source>
</evidence>
<feature type="transmembrane region" description="Helical" evidence="1">
    <location>
        <begin position="196"/>
        <end position="217"/>
    </location>
</feature>
<gene>
    <name evidence="3" type="ORF">K8V39_01895</name>
</gene>
<dbReference type="InterPro" id="IPR032834">
    <property type="entry name" value="NatK-like_C"/>
</dbReference>
<evidence type="ECO:0000256" key="1">
    <source>
        <dbReference type="SAM" id="Phobius"/>
    </source>
</evidence>
<dbReference type="PANTHER" id="PTHR40448">
    <property type="entry name" value="TWO-COMPONENT SENSOR HISTIDINE KINASE"/>
    <property type="match status" value="1"/>
</dbReference>
<keyword evidence="1" id="KW-0812">Transmembrane</keyword>
<feature type="transmembrane region" description="Helical" evidence="1">
    <location>
        <begin position="89"/>
        <end position="111"/>
    </location>
</feature>
<dbReference type="SUPFAM" id="SSF55874">
    <property type="entry name" value="ATPase domain of HSP90 chaperone/DNA topoisomerase II/histidine kinase"/>
    <property type="match status" value="1"/>
</dbReference>
<dbReference type="Gene3D" id="3.30.565.10">
    <property type="entry name" value="Histidine kinase-like ATPase, C-terminal domain"/>
    <property type="match status" value="1"/>
</dbReference>
<dbReference type="AlphaFoldDB" id="A0A9D2VWH0"/>
<feature type="transmembrane region" description="Helical" evidence="1">
    <location>
        <begin position="123"/>
        <end position="141"/>
    </location>
</feature>
<comment type="caution">
    <text evidence="3">The sequence shown here is derived from an EMBL/GenBank/DDBJ whole genome shotgun (WGS) entry which is preliminary data.</text>
</comment>
<evidence type="ECO:0000313" key="3">
    <source>
        <dbReference type="EMBL" id="HJH48998.1"/>
    </source>
</evidence>
<dbReference type="CDD" id="cd16935">
    <property type="entry name" value="HATPase_AgrC-ComD-like"/>
    <property type="match status" value="1"/>
</dbReference>
<feature type="transmembrane region" description="Helical" evidence="1">
    <location>
        <begin position="166"/>
        <end position="184"/>
    </location>
</feature>